<evidence type="ECO:0000313" key="1">
    <source>
        <dbReference type="EMBL" id="KAF9515518.1"/>
    </source>
</evidence>
<sequence>MSFSTSEHHRYTRISQLIISTSKQWQPVSCVLSESSAPDTVCLAIQPEALIKYREDPLNRGILVSAGPPITPCIRMNHNSISGAGEAGEMRRRGNCRDLRCRLRVSQKRRVSRQFPISCYAPLIL</sequence>
<reference evidence="1" key="1">
    <citation type="journal article" date="2020" name="Nat. Commun.">
        <title>Large-scale genome sequencing of mycorrhizal fungi provides insights into the early evolution of symbiotic traits.</title>
        <authorList>
            <person name="Miyauchi S."/>
            <person name="Kiss E."/>
            <person name="Kuo A."/>
            <person name="Drula E."/>
            <person name="Kohler A."/>
            <person name="Sanchez-Garcia M."/>
            <person name="Morin E."/>
            <person name="Andreopoulos B."/>
            <person name="Barry K.W."/>
            <person name="Bonito G."/>
            <person name="Buee M."/>
            <person name="Carver A."/>
            <person name="Chen C."/>
            <person name="Cichocki N."/>
            <person name="Clum A."/>
            <person name="Culley D."/>
            <person name="Crous P.W."/>
            <person name="Fauchery L."/>
            <person name="Girlanda M."/>
            <person name="Hayes R.D."/>
            <person name="Keri Z."/>
            <person name="LaButti K."/>
            <person name="Lipzen A."/>
            <person name="Lombard V."/>
            <person name="Magnuson J."/>
            <person name="Maillard F."/>
            <person name="Murat C."/>
            <person name="Nolan M."/>
            <person name="Ohm R.A."/>
            <person name="Pangilinan J."/>
            <person name="Pereira M.F."/>
            <person name="Perotto S."/>
            <person name="Peter M."/>
            <person name="Pfister S."/>
            <person name="Riley R."/>
            <person name="Sitrit Y."/>
            <person name="Stielow J.B."/>
            <person name="Szollosi G."/>
            <person name="Zifcakova L."/>
            <person name="Stursova M."/>
            <person name="Spatafora J.W."/>
            <person name="Tedersoo L."/>
            <person name="Vaario L.M."/>
            <person name="Yamada A."/>
            <person name="Yan M."/>
            <person name="Wang P."/>
            <person name="Xu J."/>
            <person name="Bruns T."/>
            <person name="Baldrian P."/>
            <person name="Vilgalys R."/>
            <person name="Dunand C."/>
            <person name="Henrissat B."/>
            <person name="Grigoriev I.V."/>
            <person name="Hibbett D."/>
            <person name="Nagy L.G."/>
            <person name="Martin F.M."/>
        </authorList>
    </citation>
    <scope>NUCLEOTIDE SEQUENCE</scope>
    <source>
        <strain evidence="1">UP504</strain>
    </source>
</reference>
<dbReference type="Proteomes" id="UP000886523">
    <property type="component" value="Unassembled WGS sequence"/>
</dbReference>
<name>A0A9P6B0Q5_9AGAM</name>
<dbReference type="AlphaFoldDB" id="A0A9P6B0Q5"/>
<keyword evidence="2" id="KW-1185">Reference proteome</keyword>
<organism evidence="1 2">
    <name type="scientific">Hydnum rufescens UP504</name>
    <dbReference type="NCBI Taxonomy" id="1448309"/>
    <lineage>
        <taxon>Eukaryota</taxon>
        <taxon>Fungi</taxon>
        <taxon>Dikarya</taxon>
        <taxon>Basidiomycota</taxon>
        <taxon>Agaricomycotina</taxon>
        <taxon>Agaricomycetes</taxon>
        <taxon>Cantharellales</taxon>
        <taxon>Hydnaceae</taxon>
        <taxon>Hydnum</taxon>
    </lineage>
</organism>
<dbReference type="EMBL" id="MU128949">
    <property type="protein sequence ID" value="KAF9515518.1"/>
    <property type="molecule type" value="Genomic_DNA"/>
</dbReference>
<gene>
    <name evidence="1" type="ORF">BS47DRAFT_781544</name>
</gene>
<proteinExistence type="predicted"/>
<evidence type="ECO:0000313" key="2">
    <source>
        <dbReference type="Proteomes" id="UP000886523"/>
    </source>
</evidence>
<protein>
    <submittedName>
        <fullName evidence="1">Uncharacterized protein</fullName>
    </submittedName>
</protein>
<accession>A0A9P6B0Q5</accession>
<comment type="caution">
    <text evidence="1">The sequence shown here is derived from an EMBL/GenBank/DDBJ whole genome shotgun (WGS) entry which is preliminary data.</text>
</comment>